<evidence type="ECO:0000313" key="1">
    <source>
        <dbReference type="EMBL" id="CEJ80097.1"/>
    </source>
</evidence>
<sequence length="146" mass="16567">MDVAPSALCKTSCYKRLLDYLDQSRQHHHELGDAALPSISASMVLPMKNVWNFKARTSRYVSQSQWTERLPVLSDERSGRIPGASRQAKAAEAIESFPTVYRATMGDQLSFWEIVSIDFERQDAIPSLRSGNTVIDERNFIMTKLE</sequence>
<dbReference type="Proteomes" id="UP000039046">
    <property type="component" value="Unassembled WGS sequence"/>
</dbReference>
<gene>
    <name evidence="1" type="ORF">VHEMI00302</name>
</gene>
<reference evidence="1 2" key="1">
    <citation type="journal article" date="2015" name="Genome Announc.">
        <title>Draft Genome Sequence and Gene Annotation of the Entomopathogenic Fungus Verticillium hemipterigenum.</title>
        <authorList>
            <person name="Horn F."/>
            <person name="Habel A."/>
            <person name="Scharf D.H."/>
            <person name="Dworschak J."/>
            <person name="Brakhage A.A."/>
            <person name="Guthke R."/>
            <person name="Hertweck C."/>
            <person name="Linde J."/>
        </authorList>
    </citation>
    <scope>NUCLEOTIDE SEQUENCE [LARGE SCALE GENOMIC DNA]</scope>
</reference>
<dbReference type="AlphaFoldDB" id="A0A0A1T1J7"/>
<dbReference type="HOGENOM" id="CLU_1778756_0_0_1"/>
<dbReference type="EMBL" id="CDHN01000001">
    <property type="protein sequence ID" value="CEJ80097.1"/>
    <property type="molecule type" value="Genomic_DNA"/>
</dbReference>
<accession>A0A0A1T1J7</accession>
<proteinExistence type="predicted"/>
<protein>
    <submittedName>
        <fullName evidence="1">Uncharacterized protein</fullName>
    </submittedName>
</protein>
<dbReference type="STRING" id="1531966.A0A0A1T1J7"/>
<name>A0A0A1T1J7_9HYPO</name>
<keyword evidence="2" id="KW-1185">Reference proteome</keyword>
<dbReference type="OrthoDB" id="202470at2759"/>
<evidence type="ECO:0000313" key="2">
    <source>
        <dbReference type="Proteomes" id="UP000039046"/>
    </source>
</evidence>
<organism evidence="1 2">
    <name type="scientific">[Torrubiella] hemipterigena</name>
    <dbReference type="NCBI Taxonomy" id="1531966"/>
    <lineage>
        <taxon>Eukaryota</taxon>
        <taxon>Fungi</taxon>
        <taxon>Dikarya</taxon>
        <taxon>Ascomycota</taxon>
        <taxon>Pezizomycotina</taxon>
        <taxon>Sordariomycetes</taxon>
        <taxon>Hypocreomycetidae</taxon>
        <taxon>Hypocreales</taxon>
        <taxon>Clavicipitaceae</taxon>
        <taxon>Clavicipitaceae incertae sedis</taxon>
        <taxon>'Torrubiella' clade</taxon>
    </lineage>
</organism>